<dbReference type="InterPro" id="IPR000322">
    <property type="entry name" value="Glyco_hydro_31_TIM"/>
</dbReference>
<dbReference type="Pfam" id="PF21365">
    <property type="entry name" value="Glyco_hydro_31_3rd"/>
    <property type="match status" value="1"/>
</dbReference>
<evidence type="ECO:0000256" key="6">
    <source>
        <dbReference type="ARBA" id="ARBA00023295"/>
    </source>
</evidence>
<dbReference type="EC" id="3.2.1.20" evidence="3"/>
<dbReference type="InterPro" id="IPR017853">
    <property type="entry name" value="GH"/>
</dbReference>
<reference evidence="10 11" key="1">
    <citation type="journal article" date="2017" name="G3 (Bethesda)">
        <title>First Draft Genome Sequence of the Pathogenic Fungus Lomentospora prolificans (Formerly Scedosporium prolificans).</title>
        <authorList>
            <person name="Luo R."/>
            <person name="Zimin A."/>
            <person name="Workman R."/>
            <person name="Fan Y."/>
            <person name="Pertea G."/>
            <person name="Grossman N."/>
            <person name="Wear M.P."/>
            <person name="Jia B."/>
            <person name="Miller H."/>
            <person name="Casadevall A."/>
            <person name="Timp W."/>
            <person name="Zhang S.X."/>
            <person name="Salzberg S.L."/>
        </authorList>
    </citation>
    <scope>NUCLEOTIDE SEQUENCE [LARGE SCALE GENOMIC DNA]</scope>
    <source>
        <strain evidence="10 11">JHH-5317</strain>
    </source>
</reference>
<proteinExistence type="inferred from homology"/>
<evidence type="ECO:0000256" key="5">
    <source>
        <dbReference type="ARBA" id="ARBA00023180"/>
    </source>
</evidence>
<evidence type="ECO:0000256" key="4">
    <source>
        <dbReference type="ARBA" id="ARBA00022801"/>
    </source>
</evidence>
<dbReference type="Gene3D" id="2.60.40.1760">
    <property type="entry name" value="glycosyl hydrolase (family 31)"/>
    <property type="match status" value="1"/>
</dbReference>
<name>A0A2N3NBQ9_9PEZI</name>
<dbReference type="PROSITE" id="PS00129">
    <property type="entry name" value="GLYCOSYL_HYDROL_F31_1"/>
    <property type="match status" value="1"/>
</dbReference>
<dbReference type="InParanoid" id="A0A2N3NBQ9"/>
<dbReference type="OrthoDB" id="5839090at2759"/>
<dbReference type="InterPro" id="IPR030458">
    <property type="entry name" value="Glyco_hydro_31_AS"/>
</dbReference>
<dbReference type="PANTHER" id="PTHR22762">
    <property type="entry name" value="ALPHA-GLUCOSIDASE"/>
    <property type="match status" value="1"/>
</dbReference>
<comment type="catalytic activity">
    <reaction evidence="1">
        <text>Hydrolysis of terminal, non-reducing (1-&gt;4)-linked alpha-D-glucose residues with release of alpha-D-glucose.</text>
        <dbReference type="EC" id="3.2.1.20"/>
    </reaction>
</comment>
<dbReference type="Proteomes" id="UP000233524">
    <property type="component" value="Unassembled WGS sequence"/>
</dbReference>
<evidence type="ECO:0000256" key="2">
    <source>
        <dbReference type="ARBA" id="ARBA00007806"/>
    </source>
</evidence>
<keyword evidence="6" id="KW-0326">Glycosidase</keyword>
<dbReference type="FunFam" id="2.60.40.1180:FF:000001">
    <property type="entry name" value="Maltase-glucoamylase, intestinal"/>
    <property type="match status" value="1"/>
</dbReference>
<dbReference type="CDD" id="cd06602">
    <property type="entry name" value="GH31_MGAM_SI_GAA"/>
    <property type="match status" value="1"/>
</dbReference>
<dbReference type="VEuPathDB" id="FungiDB:jhhlp_004519"/>
<dbReference type="GO" id="GO:0004558">
    <property type="term" value="F:alpha-1,4-glucosidase activity"/>
    <property type="evidence" value="ECO:0007669"/>
    <property type="project" value="UniProtKB-EC"/>
</dbReference>
<protein>
    <recommendedName>
        <fullName evidence="3">alpha-glucosidase</fullName>
        <ecNumber evidence="3">3.2.1.20</ecNumber>
    </recommendedName>
</protein>
<accession>A0A2N3NBQ9</accession>
<gene>
    <name evidence="10" type="ORF">jhhlp_004519</name>
</gene>
<dbReference type="Pfam" id="PF01055">
    <property type="entry name" value="Glyco_hydro_31_2nd"/>
    <property type="match status" value="1"/>
</dbReference>
<evidence type="ECO:0000259" key="9">
    <source>
        <dbReference type="Pfam" id="PF21365"/>
    </source>
</evidence>
<dbReference type="PANTHER" id="PTHR22762:SF133">
    <property type="entry name" value="P-TYPE DOMAIN-CONTAINING PROTEIN"/>
    <property type="match status" value="1"/>
</dbReference>
<dbReference type="GO" id="GO:0030246">
    <property type="term" value="F:carbohydrate binding"/>
    <property type="evidence" value="ECO:0007669"/>
    <property type="project" value="InterPro"/>
</dbReference>
<organism evidence="10 11">
    <name type="scientific">Lomentospora prolificans</name>
    <dbReference type="NCBI Taxonomy" id="41688"/>
    <lineage>
        <taxon>Eukaryota</taxon>
        <taxon>Fungi</taxon>
        <taxon>Dikarya</taxon>
        <taxon>Ascomycota</taxon>
        <taxon>Pezizomycotina</taxon>
        <taxon>Sordariomycetes</taxon>
        <taxon>Hypocreomycetidae</taxon>
        <taxon>Microascales</taxon>
        <taxon>Microascaceae</taxon>
        <taxon>Lomentospora</taxon>
    </lineage>
</organism>
<dbReference type="GO" id="GO:0005975">
    <property type="term" value="P:carbohydrate metabolic process"/>
    <property type="evidence" value="ECO:0007669"/>
    <property type="project" value="InterPro"/>
</dbReference>
<dbReference type="EMBL" id="NLAX01000010">
    <property type="protein sequence ID" value="PKS09896.1"/>
    <property type="molecule type" value="Genomic_DNA"/>
</dbReference>
<keyword evidence="11" id="KW-1185">Reference proteome</keyword>
<dbReference type="Gene3D" id="3.20.20.80">
    <property type="entry name" value="Glycosidases"/>
    <property type="match status" value="1"/>
</dbReference>
<comment type="similarity">
    <text evidence="2">Belongs to the glycosyl hydrolase 31 family.</text>
</comment>
<dbReference type="SUPFAM" id="SSF51011">
    <property type="entry name" value="Glycosyl hydrolase domain"/>
    <property type="match status" value="1"/>
</dbReference>
<evidence type="ECO:0000256" key="7">
    <source>
        <dbReference type="SAM" id="Phobius"/>
    </source>
</evidence>
<dbReference type="STRING" id="41688.A0A2N3NBQ9"/>
<evidence type="ECO:0000256" key="1">
    <source>
        <dbReference type="ARBA" id="ARBA00001657"/>
    </source>
</evidence>
<keyword evidence="7" id="KW-0472">Membrane</keyword>
<evidence type="ECO:0000256" key="3">
    <source>
        <dbReference type="ARBA" id="ARBA00012741"/>
    </source>
</evidence>
<evidence type="ECO:0000313" key="10">
    <source>
        <dbReference type="EMBL" id="PKS09896.1"/>
    </source>
</evidence>
<feature type="transmembrane region" description="Helical" evidence="7">
    <location>
        <begin position="6"/>
        <end position="22"/>
    </location>
</feature>
<evidence type="ECO:0000259" key="8">
    <source>
        <dbReference type="Pfam" id="PF01055"/>
    </source>
</evidence>
<feature type="domain" description="Glycosyl hydrolase family 31 C-terminal" evidence="9">
    <location>
        <begin position="777"/>
        <end position="869"/>
    </location>
</feature>
<dbReference type="Gene3D" id="2.60.40.1180">
    <property type="entry name" value="Golgi alpha-mannosidase II"/>
    <property type="match status" value="2"/>
</dbReference>
<feature type="transmembrane region" description="Helical" evidence="7">
    <location>
        <begin position="34"/>
        <end position="52"/>
    </location>
</feature>
<dbReference type="InterPro" id="IPR048395">
    <property type="entry name" value="Glyco_hydro_31_C"/>
</dbReference>
<dbReference type="SUPFAM" id="SSF74650">
    <property type="entry name" value="Galactose mutarotase-like"/>
    <property type="match status" value="1"/>
</dbReference>
<evidence type="ECO:0000313" key="11">
    <source>
        <dbReference type="Proteomes" id="UP000233524"/>
    </source>
</evidence>
<dbReference type="AlphaFoldDB" id="A0A2N3NBQ9"/>
<keyword evidence="4" id="KW-0378">Hydrolase</keyword>
<feature type="domain" description="Glycoside hydrolase family 31 TIM barrel" evidence="8">
    <location>
        <begin position="372"/>
        <end position="769"/>
    </location>
</feature>
<dbReference type="CDD" id="cd14752">
    <property type="entry name" value="GH31_N"/>
    <property type="match status" value="1"/>
</dbReference>
<keyword evidence="7" id="KW-1133">Transmembrane helix</keyword>
<comment type="caution">
    <text evidence="10">The sequence shown here is derived from an EMBL/GenBank/DDBJ whole genome shotgun (WGS) entry which is preliminary data.</text>
</comment>
<dbReference type="SUPFAM" id="SSF51445">
    <property type="entry name" value="(Trans)glycosidases"/>
    <property type="match status" value="1"/>
</dbReference>
<sequence length="1240" mass="136555">MPWLSLGLIGAAALPVSFYLAARFSRDKKQRYRLILHSIFVLTTSYLIYISVGHHHCHSGHFCGAITQATFITPSGVEVPLNSANKDRLGDWASTALNPKAIDPQTACQGYIISNVKKTKHGLTADLDLRGRECNVYGRDVWELALVVEHQAKDRLHVEILPRYVSAGNKTWFILPEELIPKPQIDDDYDGKERELEFNIEDGDDFAFTVKRKSTGETLFTTVGTKLVFEDQFFELISRMPENYNLYGLGEVMHAFRLGNNLTRTIFAADAGDPIDENIYGSHPVYLDTRYYKEDPETGKQVYAPDASDPEEKYVSYTHGVFLRNAHPLEILLRDEKVIWRGLGGTLDFYFYSGPTAKDVIREYQTSTVGLPAMQQYWSLGFHQCRWGYTGWQDLQNVVDQMAKARIPLETIWADIDYMNLYRNFENDQSTWGYEEGIEFLSRIHENGQHFVPIVDSAIYAPDPADPEDVYATYERGVEANAFMMNPDGSLYIGQVWPGYTVFPDWVGAVLNESKTFEWWTDELTRYYENIKFDGIWIDMSEVSSFCEGSCGSDRLGGPDSPPRFLTGRLGMARQMAEEEQLSHRIAHPHRRNVNRPPYMINNVHGHISIKTVAPEAVHHGGILEYDVHNLFGHQILNATYHALRSIQPDKRPFIIGRSTFAGSGKYAGHWGGDNYSLWAYLSFSISQALSFSIFGFPMFGIDACGFSLDAEPEQCARWMELAAFFPFYRNHNEVEKRSQEPYIWDVVAEASRRAMKVRYSLLPYFYTLMQRAHDRGDTVLRALAWEFPDEPWLANADRQFLVGPAILITPVLVEGATSVNGVFPGTGSGTVWYDWYTLEKVKTSRGENVTLPAPVEHIPVHIRGGHVVALQEPGMTTAESRRGAWELIVALSEDNTASGELYVDDGESIVQAETLVVNFSVEKSSLRVKPQGSYKDTNSLKQVTVLGVTPISGVSLNGRSLVSGWEFIWEIGALKIDMTSHTADDFVFFLRPKISLQVVGRIASLPVLPLHLFPEDIPAFAIGRRGAREPIIDRSASKASEGVAVPPAGRRHIPVPFSGAQVALVELPLVEHDAPLLLPAHALPHVAGEPPGAGLADAVPVPGPAHDVADVDLAGLLVPEAGAEDDDEDESGDGGEGYVELSALGEAWRLGPEGGGVGDEDGGAAVLDGLGLALAVSEDEEGDVGGLLGLEDGGGDAPGVDAPGGWVGVVGFEGFGADGAVGGVDTVGADADAPLGRVV</sequence>
<dbReference type="InterPro" id="IPR011013">
    <property type="entry name" value="Gal_mutarotase_sf_dom"/>
</dbReference>
<dbReference type="InterPro" id="IPR013780">
    <property type="entry name" value="Glyco_hydro_b"/>
</dbReference>
<keyword evidence="5" id="KW-0325">Glycoprotein</keyword>
<keyword evidence="7" id="KW-0812">Transmembrane</keyword>